<keyword evidence="8" id="KW-1185">Reference proteome</keyword>
<protein>
    <submittedName>
        <fullName evidence="5">Helix-turn-helix domain-containing protein</fullName>
    </submittedName>
</protein>
<dbReference type="OrthoDB" id="27447at2157"/>
<comment type="caution">
    <text evidence="5">The sequence shown here is derived from an EMBL/GenBank/DDBJ whole genome shotgun (WGS) entry which is preliminary data.</text>
</comment>
<evidence type="ECO:0000259" key="3">
    <source>
        <dbReference type="Pfam" id="PF04967"/>
    </source>
</evidence>
<keyword evidence="1" id="KW-0805">Transcription regulation</keyword>
<dbReference type="PANTHER" id="PTHR34236:SF1">
    <property type="entry name" value="DIMETHYL SULFOXIDE REDUCTASE TRANSCRIPTIONAL ACTIVATOR"/>
    <property type="match status" value="1"/>
</dbReference>
<dbReference type="PANTHER" id="PTHR34236">
    <property type="entry name" value="DIMETHYL SULFOXIDE REDUCTASE TRANSCRIPTIONAL ACTIVATOR"/>
    <property type="match status" value="1"/>
</dbReference>
<organism evidence="5 7">
    <name type="scientific">Haloterrigena gelatinilytica</name>
    <dbReference type="NCBI Taxonomy" id="2741724"/>
    <lineage>
        <taxon>Archaea</taxon>
        <taxon>Methanobacteriati</taxon>
        <taxon>Methanobacteriota</taxon>
        <taxon>Stenosarchaea group</taxon>
        <taxon>Halobacteria</taxon>
        <taxon>Halobacteriales</taxon>
        <taxon>Natrialbaceae</taxon>
        <taxon>Haloterrigena</taxon>
    </lineage>
</organism>
<dbReference type="EMBL" id="JABUQZ010000001">
    <property type="protein sequence ID" value="NUC71443.1"/>
    <property type="molecule type" value="Genomic_DNA"/>
</dbReference>
<accession>A0A8J8GMY4</accession>
<sequence>MRQYELRLSPQGGWFHPFEKRIDRREGVDRVAIHRIRLRPDGLGVMVYELAGEFERVEALVDEELGSLGYWIEEFGDRIFVCSRFVPNDTVSELLRVTRDFQVFLDPPLTYVRGGDLKVSLFATEESFQRARSVVPDTVDLTLETKQPFEPEENVFLASLTPKQRRLFETAIELGYYGSPRETTYEEIGREVGIAGGTVGEHLRKIEAKLVDHVVSASVTESPKRRQLQ</sequence>
<feature type="domain" description="HTH bat-type" evidence="3">
    <location>
        <begin position="160"/>
        <end position="211"/>
    </location>
</feature>
<dbReference type="InterPro" id="IPR007050">
    <property type="entry name" value="HTH_bacterioopsin"/>
</dbReference>
<dbReference type="RefSeq" id="WP_012943548.1">
    <property type="nucleotide sequence ID" value="NZ_JABUQZ010000001.1"/>
</dbReference>
<evidence type="ECO:0000313" key="5">
    <source>
        <dbReference type="EMBL" id="NUB92641.1"/>
    </source>
</evidence>
<keyword evidence="2" id="KW-0804">Transcription</keyword>
<reference evidence="5 8" key="1">
    <citation type="submission" date="2020-06" db="EMBL/GenBank/DDBJ databases">
        <title>Haloterrigena sp. nov., an extremely halophilic archaeon isolated from a saline sediment.</title>
        <authorList>
            <person name="Liu B.-B."/>
        </authorList>
    </citation>
    <scope>NUCLEOTIDE SEQUENCE</scope>
    <source>
        <strain evidence="5">SYSU A121-1</strain>
        <strain evidence="6 8">SYSU A558-1</strain>
    </source>
</reference>
<name>A0A8J8GMY4_9EURY</name>
<dbReference type="GeneID" id="8742994"/>
<dbReference type="InterPro" id="IPR036388">
    <property type="entry name" value="WH-like_DNA-bd_sf"/>
</dbReference>
<dbReference type="Gene3D" id="1.10.10.10">
    <property type="entry name" value="Winged helix-like DNA-binding domain superfamily/Winged helix DNA-binding domain"/>
    <property type="match status" value="1"/>
</dbReference>
<evidence type="ECO:0000313" key="8">
    <source>
        <dbReference type="Proteomes" id="UP001016761"/>
    </source>
</evidence>
<evidence type="ECO:0000256" key="2">
    <source>
        <dbReference type="ARBA" id="ARBA00023163"/>
    </source>
</evidence>
<dbReference type="Proteomes" id="UP001016761">
    <property type="component" value="Unassembled WGS sequence"/>
</dbReference>
<dbReference type="InterPro" id="IPR056493">
    <property type="entry name" value="HVO_0513_N"/>
</dbReference>
<gene>
    <name evidence="5" type="ORF">HT576_16660</name>
    <name evidence="6" type="ORF">HTZ84_03810</name>
</gene>
<dbReference type="EMBL" id="JABURA010000001">
    <property type="protein sequence ID" value="NUB92641.1"/>
    <property type="molecule type" value="Genomic_DNA"/>
</dbReference>
<dbReference type="Pfam" id="PF24278">
    <property type="entry name" value="HVO_0513_N"/>
    <property type="match status" value="1"/>
</dbReference>
<dbReference type="AlphaFoldDB" id="A0A8J8GMY4"/>
<proteinExistence type="predicted"/>
<evidence type="ECO:0000256" key="1">
    <source>
        <dbReference type="ARBA" id="ARBA00023015"/>
    </source>
</evidence>
<feature type="domain" description="HVO-0513-like N-terminal" evidence="4">
    <location>
        <begin position="16"/>
        <end position="145"/>
    </location>
</feature>
<evidence type="ECO:0000259" key="4">
    <source>
        <dbReference type="Pfam" id="PF24278"/>
    </source>
</evidence>
<evidence type="ECO:0000313" key="7">
    <source>
        <dbReference type="Proteomes" id="UP000728647"/>
    </source>
</evidence>
<evidence type="ECO:0000313" key="6">
    <source>
        <dbReference type="EMBL" id="NUC71443.1"/>
    </source>
</evidence>
<dbReference type="Pfam" id="PF04967">
    <property type="entry name" value="HTH_10"/>
    <property type="match status" value="1"/>
</dbReference>
<dbReference type="Proteomes" id="UP000728647">
    <property type="component" value="Unassembled WGS sequence"/>
</dbReference>